<dbReference type="AlphaFoldDB" id="X1HF81"/>
<sequence>MNIKYFSSRPHLDTPFINILKQNNIITEIINYPKRQFYPAQCLERSIQLKRTNYKDSLIIIDDPLIPSVILN</sequence>
<organism evidence="1">
    <name type="scientific">marine sediment metagenome</name>
    <dbReference type="NCBI Taxonomy" id="412755"/>
    <lineage>
        <taxon>unclassified sequences</taxon>
        <taxon>metagenomes</taxon>
        <taxon>ecological metagenomes</taxon>
    </lineage>
</organism>
<evidence type="ECO:0000313" key="1">
    <source>
        <dbReference type="EMBL" id="GAH68067.1"/>
    </source>
</evidence>
<dbReference type="EMBL" id="BARU01028215">
    <property type="protein sequence ID" value="GAH68067.1"/>
    <property type="molecule type" value="Genomic_DNA"/>
</dbReference>
<reference evidence="1" key="1">
    <citation type="journal article" date="2014" name="Front. Microbiol.">
        <title>High frequency of phylogenetically diverse reductive dehalogenase-homologous genes in deep subseafloor sedimentary metagenomes.</title>
        <authorList>
            <person name="Kawai M."/>
            <person name="Futagami T."/>
            <person name="Toyoda A."/>
            <person name="Takaki Y."/>
            <person name="Nishi S."/>
            <person name="Hori S."/>
            <person name="Arai W."/>
            <person name="Tsubouchi T."/>
            <person name="Morono Y."/>
            <person name="Uchiyama I."/>
            <person name="Ito T."/>
            <person name="Fujiyama A."/>
            <person name="Inagaki F."/>
            <person name="Takami H."/>
        </authorList>
    </citation>
    <scope>NUCLEOTIDE SEQUENCE</scope>
    <source>
        <strain evidence="1">Expedition CK06-06</strain>
    </source>
</reference>
<accession>X1HF81</accession>
<comment type="caution">
    <text evidence="1">The sequence shown here is derived from an EMBL/GenBank/DDBJ whole genome shotgun (WGS) entry which is preliminary data.</text>
</comment>
<proteinExistence type="predicted"/>
<feature type="non-terminal residue" evidence="1">
    <location>
        <position position="72"/>
    </location>
</feature>
<gene>
    <name evidence="1" type="ORF">S03H2_45070</name>
</gene>
<protein>
    <submittedName>
        <fullName evidence="1">Uncharacterized protein</fullName>
    </submittedName>
</protein>
<name>X1HF81_9ZZZZ</name>